<organism evidence="1 2">
    <name type="scientific">Mya arenaria</name>
    <name type="common">Soft-shell clam</name>
    <dbReference type="NCBI Taxonomy" id="6604"/>
    <lineage>
        <taxon>Eukaryota</taxon>
        <taxon>Metazoa</taxon>
        <taxon>Spiralia</taxon>
        <taxon>Lophotrochozoa</taxon>
        <taxon>Mollusca</taxon>
        <taxon>Bivalvia</taxon>
        <taxon>Autobranchia</taxon>
        <taxon>Heteroconchia</taxon>
        <taxon>Euheterodonta</taxon>
        <taxon>Imparidentia</taxon>
        <taxon>Neoheterodontei</taxon>
        <taxon>Myida</taxon>
        <taxon>Myoidea</taxon>
        <taxon>Myidae</taxon>
        <taxon>Mya</taxon>
    </lineage>
</organism>
<sequence>VGFKKISTQYEFEGRPDVVRLISANSMTKIKVILNCRMERTSILTGDVISEPASFHSNIEINLEGTDRVVIGSSKISLVWRYIQSSINHCEVILIFHFPTSLNQKRQS</sequence>
<reference evidence="1" key="1">
    <citation type="submission" date="2022-11" db="EMBL/GenBank/DDBJ databases">
        <title>Centuries of genome instability and evolution in soft-shell clam transmissible cancer (bioRxiv).</title>
        <authorList>
            <person name="Hart S.F.M."/>
            <person name="Yonemitsu M.A."/>
            <person name="Giersch R.M."/>
            <person name="Beal B.F."/>
            <person name="Arriagada G."/>
            <person name="Davis B.W."/>
            <person name="Ostrander E.A."/>
            <person name="Goff S.P."/>
            <person name="Metzger M.J."/>
        </authorList>
    </citation>
    <scope>NUCLEOTIDE SEQUENCE</scope>
    <source>
        <strain evidence="1">MELC-2E11</strain>
        <tissue evidence="1">Siphon/mantle</tissue>
    </source>
</reference>
<dbReference type="Proteomes" id="UP001164746">
    <property type="component" value="Chromosome 14"/>
</dbReference>
<dbReference type="EMBL" id="CP111025">
    <property type="protein sequence ID" value="WAR26741.1"/>
    <property type="molecule type" value="Genomic_DNA"/>
</dbReference>
<evidence type="ECO:0000313" key="2">
    <source>
        <dbReference type="Proteomes" id="UP001164746"/>
    </source>
</evidence>
<proteinExistence type="predicted"/>
<feature type="non-terminal residue" evidence="1">
    <location>
        <position position="108"/>
    </location>
</feature>
<accession>A0ABY7G614</accession>
<name>A0ABY7G614_MYAAR</name>
<evidence type="ECO:0000313" key="1">
    <source>
        <dbReference type="EMBL" id="WAR26741.1"/>
    </source>
</evidence>
<protein>
    <submittedName>
        <fullName evidence="1">Uncharacterized protein</fullName>
    </submittedName>
</protein>
<gene>
    <name evidence="1" type="ORF">MAR_012445</name>
</gene>
<keyword evidence="2" id="KW-1185">Reference proteome</keyword>